<dbReference type="PANTHER" id="PTHR11851:SF49">
    <property type="entry name" value="MITOCHONDRIAL-PROCESSING PEPTIDASE SUBUNIT ALPHA"/>
    <property type="match status" value="1"/>
</dbReference>
<feature type="region of interest" description="Disordered" evidence="2">
    <location>
        <begin position="429"/>
        <end position="467"/>
    </location>
</feature>
<protein>
    <submittedName>
        <fullName evidence="5">Peptidase M16</fullName>
    </submittedName>
</protein>
<dbReference type="PANTHER" id="PTHR11851">
    <property type="entry name" value="METALLOPROTEASE"/>
    <property type="match status" value="1"/>
</dbReference>
<dbReference type="InterPro" id="IPR011765">
    <property type="entry name" value="Pept_M16_N"/>
</dbReference>
<evidence type="ECO:0000259" key="3">
    <source>
        <dbReference type="Pfam" id="PF00675"/>
    </source>
</evidence>
<feature type="compositionally biased region" description="Low complexity" evidence="2">
    <location>
        <begin position="429"/>
        <end position="442"/>
    </location>
</feature>
<dbReference type="SUPFAM" id="SSF63411">
    <property type="entry name" value="LuxS/MPP-like metallohydrolase"/>
    <property type="match status" value="2"/>
</dbReference>
<accession>A0A368T1E5</accession>
<dbReference type="AlphaFoldDB" id="A0A368T1E5"/>
<dbReference type="OrthoDB" id="9811314at2"/>
<comment type="similarity">
    <text evidence="1">Belongs to the peptidase M16 family.</text>
</comment>
<dbReference type="Pfam" id="PF00675">
    <property type="entry name" value="Peptidase_M16"/>
    <property type="match status" value="1"/>
</dbReference>
<feature type="domain" description="Peptidase M16 C-terminal" evidence="4">
    <location>
        <begin position="179"/>
        <end position="359"/>
    </location>
</feature>
<sequence length="467" mass="50018">MTSIGVAGRIGQFTLENGLRLVTAPAATGQVAAVNLWYGVGSRHEVPGRTGFAHLFEHLMFQGSGNVAKGEHFEAVERLGGDINASTSTDRTNYFETVPEHALDLALWLEADRLATLRDGMSQEVLDNQRDVVKNERRQRYDNVPYGTALERILRLAYPEGHPYHHPTIGSMADLDAADLDYVLSFHRRHYGPDNLVLTVVSDLDPEDVHERVRRYFGGIAPRGTVAEAPEAALDGPIGGPVGETVVETVPAPAVFLGFRVGPYGSREFDIMHLAAAVLGQGQGSRLYQRLVVERGLAADDGGGAADLLAFRYTPSLVLVSMIARENVSGDELEAAILEEIAGLAEGVGEEELERARAVLERDHLQSISTPSGLADTLSSCAQLFGDPELAYTWPQRWADITTDDIVTHAKRLLTAENRLVLRFEPGAQPSAEAAAEVAESGTGLGDETGVEHGAADGAAGDPAGAS</sequence>
<comment type="caution">
    <text evidence="5">The sequence shown here is derived from an EMBL/GenBank/DDBJ whole genome shotgun (WGS) entry which is preliminary data.</text>
</comment>
<dbReference type="Gene3D" id="3.30.830.10">
    <property type="entry name" value="Metalloenzyme, LuxS/M16 peptidase-like"/>
    <property type="match status" value="2"/>
</dbReference>
<name>A0A368T1E5_9ACTN</name>
<dbReference type="RefSeq" id="WP_114399910.1">
    <property type="nucleotide sequence ID" value="NZ_QEIM01000163.1"/>
</dbReference>
<dbReference type="InterPro" id="IPR011249">
    <property type="entry name" value="Metalloenz_LuxS/M16"/>
</dbReference>
<reference evidence="5 6" key="1">
    <citation type="submission" date="2018-04" db="EMBL/GenBank/DDBJ databases">
        <title>Novel actinobacteria from marine sediment.</title>
        <authorList>
            <person name="Ng Z.Y."/>
            <person name="Tan G.Y.A."/>
        </authorList>
    </citation>
    <scope>NUCLEOTIDE SEQUENCE [LARGE SCALE GENOMIC DNA]</scope>
    <source>
        <strain evidence="5 6">TPS81</strain>
    </source>
</reference>
<evidence type="ECO:0000256" key="2">
    <source>
        <dbReference type="SAM" id="MobiDB-lite"/>
    </source>
</evidence>
<dbReference type="Proteomes" id="UP000253318">
    <property type="component" value="Unassembled WGS sequence"/>
</dbReference>
<evidence type="ECO:0000256" key="1">
    <source>
        <dbReference type="ARBA" id="ARBA00007261"/>
    </source>
</evidence>
<gene>
    <name evidence="5" type="ORF">DEF24_19560</name>
</gene>
<dbReference type="Pfam" id="PF05193">
    <property type="entry name" value="Peptidase_M16_C"/>
    <property type="match status" value="1"/>
</dbReference>
<dbReference type="InterPro" id="IPR007863">
    <property type="entry name" value="Peptidase_M16_C"/>
</dbReference>
<dbReference type="GO" id="GO:0046872">
    <property type="term" value="F:metal ion binding"/>
    <property type="evidence" value="ECO:0007669"/>
    <property type="project" value="InterPro"/>
</dbReference>
<proteinExistence type="inferred from homology"/>
<keyword evidence="6" id="KW-1185">Reference proteome</keyword>
<evidence type="ECO:0000313" key="5">
    <source>
        <dbReference type="EMBL" id="RCV54250.1"/>
    </source>
</evidence>
<dbReference type="EMBL" id="QEIN01000171">
    <property type="protein sequence ID" value="RCV54250.1"/>
    <property type="molecule type" value="Genomic_DNA"/>
</dbReference>
<feature type="compositionally biased region" description="Low complexity" evidence="2">
    <location>
        <begin position="456"/>
        <end position="467"/>
    </location>
</feature>
<evidence type="ECO:0000313" key="6">
    <source>
        <dbReference type="Proteomes" id="UP000253318"/>
    </source>
</evidence>
<dbReference type="InterPro" id="IPR050361">
    <property type="entry name" value="MPP/UQCRC_Complex"/>
</dbReference>
<evidence type="ECO:0000259" key="4">
    <source>
        <dbReference type="Pfam" id="PF05193"/>
    </source>
</evidence>
<organism evidence="5 6">
    <name type="scientific">Marinitenerispora sediminis</name>
    <dbReference type="NCBI Taxonomy" id="1931232"/>
    <lineage>
        <taxon>Bacteria</taxon>
        <taxon>Bacillati</taxon>
        <taxon>Actinomycetota</taxon>
        <taxon>Actinomycetes</taxon>
        <taxon>Streptosporangiales</taxon>
        <taxon>Nocardiopsidaceae</taxon>
        <taxon>Marinitenerispora</taxon>
    </lineage>
</organism>
<feature type="domain" description="Peptidase M16 N-terminal" evidence="3">
    <location>
        <begin position="22"/>
        <end position="140"/>
    </location>
</feature>